<evidence type="ECO:0000256" key="3">
    <source>
        <dbReference type="ARBA" id="ARBA00022448"/>
    </source>
</evidence>
<accession>A0AA36CVI6</accession>
<evidence type="ECO:0000256" key="7">
    <source>
        <dbReference type="ARBA" id="ARBA00022741"/>
    </source>
</evidence>
<dbReference type="FunFam" id="3.40.50.12780:FF:000019">
    <property type="entry name" value="Long-chain fatty acid transporter"/>
    <property type="match status" value="1"/>
</dbReference>
<evidence type="ECO:0000256" key="4">
    <source>
        <dbReference type="ARBA" id="ARBA00022475"/>
    </source>
</evidence>
<evidence type="ECO:0000259" key="24">
    <source>
        <dbReference type="Pfam" id="PF13193"/>
    </source>
</evidence>
<evidence type="ECO:0000256" key="2">
    <source>
        <dbReference type="ARBA" id="ARBA00006432"/>
    </source>
</evidence>
<dbReference type="GO" id="GO:0005886">
    <property type="term" value="C:plasma membrane"/>
    <property type="evidence" value="ECO:0007669"/>
    <property type="project" value="UniProtKB-SubCell"/>
</dbReference>
<keyword evidence="8" id="KW-0443">Lipid metabolism</keyword>
<evidence type="ECO:0000256" key="20">
    <source>
        <dbReference type="ARBA" id="ARBA00068795"/>
    </source>
</evidence>
<dbReference type="Pfam" id="PF00501">
    <property type="entry name" value="AMP-binding"/>
    <property type="match status" value="1"/>
</dbReference>
<proteinExistence type="inferred from homology"/>
<dbReference type="SUPFAM" id="SSF56801">
    <property type="entry name" value="Acetyl-CoA synthetase-like"/>
    <property type="match status" value="1"/>
</dbReference>
<evidence type="ECO:0000256" key="12">
    <source>
        <dbReference type="ARBA" id="ARBA00023136"/>
    </source>
</evidence>
<evidence type="ECO:0000256" key="11">
    <source>
        <dbReference type="ARBA" id="ARBA00023055"/>
    </source>
</evidence>
<evidence type="ECO:0000256" key="18">
    <source>
        <dbReference type="ARBA" id="ARBA00048666"/>
    </source>
</evidence>
<dbReference type="InterPro" id="IPR020845">
    <property type="entry name" value="AMP-binding_CS"/>
</dbReference>
<dbReference type="InterPro" id="IPR025110">
    <property type="entry name" value="AMP-bd_C"/>
</dbReference>
<dbReference type="GO" id="GO:0005778">
    <property type="term" value="C:peroxisomal membrane"/>
    <property type="evidence" value="ECO:0007669"/>
    <property type="project" value="UniProtKB-SubCell"/>
</dbReference>
<dbReference type="GO" id="GO:0044539">
    <property type="term" value="P:long-chain fatty acid import into cell"/>
    <property type="evidence" value="ECO:0007669"/>
    <property type="project" value="TreeGrafter"/>
</dbReference>
<keyword evidence="8" id="KW-0276">Fatty acid metabolism</keyword>
<dbReference type="PANTHER" id="PTHR43107:SF15">
    <property type="entry name" value="FATTY ACID TRANSPORT PROTEIN 3, ISOFORM A"/>
    <property type="match status" value="1"/>
</dbReference>
<keyword evidence="5" id="KW-0436">Ligase</keyword>
<evidence type="ECO:0000256" key="6">
    <source>
        <dbReference type="ARBA" id="ARBA00022692"/>
    </source>
</evidence>
<dbReference type="Proteomes" id="UP001177023">
    <property type="component" value="Unassembled WGS sequence"/>
</dbReference>
<dbReference type="Pfam" id="PF13193">
    <property type="entry name" value="AMP-binding_C"/>
    <property type="match status" value="1"/>
</dbReference>
<dbReference type="FunFam" id="3.30.300.30:FF:000002">
    <property type="entry name" value="Long-chain fatty acid transport protein 1"/>
    <property type="match status" value="1"/>
</dbReference>
<name>A0AA36CVI6_9BILA</name>
<dbReference type="GO" id="GO:0004467">
    <property type="term" value="F:long-chain fatty acid-CoA ligase activity"/>
    <property type="evidence" value="ECO:0007669"/>
    <property type="project" value="UniProtKB-EC"/>
</dbReference>
<keyword evidence="10 22" id="KW-1133">Transmembrane helix</keyword>
<evidence type="ECO:0000256" key="13">
    <source>
        <dbReference type="ARBA" id="ARBA00023140"/>
    </source>
</evidence>
<dbReference type="PROSITE" id="PS00455">
    <property type="entry name" value="AMP_BINDING"/>
    <property type="match status" value="1"/>
</dbReference>
<feature type="transmembrane region" description="Helical" evidence="22">
    <location>
        <begin position="290"/>
        <end position="312"/>
    </location>
</feature>
<protein>
    <recommendedName>
        <fullName evidence="20">Very long-chain fatty acid transport protein</fullName>
        <ecNumber evidence="14">6.2.1.3</ecNumber>
    </recommendedName>
    <alternativeName>
        <fullName evidence="16">Long-chain-fatty-acid--CoA ligase</fullName>
    </alternativeName>
    <alternativeName>
        <fullName evidence="21">Very-long-chain acyl-CoA synthetase</fullName>
    </alternativeName>
</protein>
<keyword evidence="9" id="KW-0067">ATP-binding</keyword>
<dbReference type="GO" id="GO:0005524">
    <property type="term" value="F:ATP binding"/>
    <property type="evidence" value="ECO:0007669"/>
    <property type="project" value="UniProtKB-KW"/>
</dbReference>
<organism evidence="25 26">
    <name type="scientific">Mesorhabditis spiculigera</name>
    <dbReference type="NCBI Taxonomy" id="96644"/>
    <lineage>
        <taxon>Eukaryota</taxon>
        <taxon>Metazoa</taxon>
        <taxon>Ecdysozoa</taxon>
        <taxon>Nematoda</taxon>
        <taxon>Chromadorea</taxon>
        <taxon>Rhabditida</taxon>
        <taxon>Rhabditina</taxon>
        <taxon>Rhabditomorpha</taxon>
        <taxon>Rhabditoidea</taxon>
        <taxon>Rhabditidae</taxon>
        <taxon>Mesorhabditinae</taxon>
        <taxon>Mesorhabditis</taxon>
    </lineage>
</organism>
<comment type="catalytic activity">
    <reaction evidence="15">
        <text>a very long-chain fatty acid + ATP + CoA = a very long-chain fatty acyl-CoA + AMP + diphosphate</text>
        <dbReference type="Rhea" id="RHEA:54536"/>
        <dbReference type="ChEBI" id="CHEBI:30616"/>
        <dbReference type="ChEBI" id="CHEBI:33019"/>
        <dbReference type="ChEBI" id="CHEBI:57287"/>
        <dbReference type="ChEBI" id="CHEBI:58950"/>
        <dbReference type="ChEBI" id="CHEBI:138261"/>
        <dbReference type="ChEBI" id="CHEBI:456215"/>
    </reaction>
    <physiologicalReaction direction="left-to-right" evidence="15">
        <dbReference type="Rhea" id="RHEA:54537"/>
    </physiologicalReaction>
</comment>
<feature type="transmembrane region" description="Helical" evidence="22">
    <location>
        <begin position="12"/>
        <end position="40"/>
    </location>
</feature>
<sequence>MDDTPRRALIRIGMFAAVMLMFGRSWWFTVFCLFIGYRVWITDFFQRVRATISRDAKGLKLLISVKREIKRRLANNEPIHKIFLEKVAEHPRKTAVIEIETGKSLNFDELNRHCNQYANYFETKGYNNGDVISLFLENSIDFFAVWLGLSKIGVVSAFINSNLKLEPLAHSIRVAEGKSVITSTNLLPMLKAAIAQKLLPEDTKILLVDGDGSEYPSLARATREKSVSTNEPPNKGVTFTNILCYIYTSGTTGNPKPAVIKHFRYFWIAMGAQRAFGIVPDDKVYITMPLYHSAAGIMGIGSVIVAGTTAVIRKKFSASNFWKDCVKYDCTASQYIGEICRYLLAQPESAEEKKQKVRVMWGNGLRPEIWKPFVERFRIERVGELYGSTEGNSNIINIDNHVGSCGFFPIYPHIGQLYPVRLIKVDEETGELVRGPDGLCVPCSPGDTGEMIGVIKSNDPLLKFEGYVNKGDTAKKIYRDVLRKGDQVFASGDILYWDLLGYLYFRDRRGDTFRWKGENVSTTEVEGILQPVMEVEDATVYGVEVGKMEGRAGMAGVVLVPGVDHEKFLQDIAQRLTSNLASYAVPVFIRFLKEVDKTGTFKLKKLELQKQGYDLAKSGGDSIYYWSAADKGYCLLTAQLQSDIDHGIYAKF</sequence>
<comment type="similarity">
    <text evidence="2">Belongs to the ATP-dependent AMP-binding enzyme family.</text>
</comment>
<gene>
    <name evidence="25" type="ORF">MSPICULIGERA_LOCUS13456</name>
</gene>
<dbReference type="InterPro" id="IPR000873">
    <property type="entry name" value="AMP-dep_synth/lig_dom"/>
</dbReference>
<feature type="non-terminal residue" evidence="25">
    <location>
        <position position="1"/>
    </location>
</feature>
<evidence type="ECO:0000259" key="23">
    <source>
        <dbReference type="Pfam" id="PF00501"/>
    </source>
</evidence>
<dbReference type="InterPro" id="IPR045851">
    <property type="entry name" value="AMP-bd_C_sf"/>
</dbReference>
<comment type="function">
    <text evidence="19">Acyl-CoA synthetase required for both the import of long chain fatty acids (LCFAs) (C14-C18) and the activation very long chain fatty acids (VLCFAs) (C20-C26) by esterification of the fatty acids into metabolically active CoA-thioesters for subsequent degradation or incorporation into phospholipids. The transport and fatty acyl-CoA synthetase activities are genetically separable and are thus independent activities. Esterifies VLCFAs in the peroxisome matrix. The VLCFAs are actively transported into peroxisomes by a PXA1-PXA2 heterodimeric transporter in the peroxisomal membrane.</text>
</comment>
<evidence type="ECO:0000256" key="14">
    <source>
        <dbReference type="ARBA" id="ARBA00026121"/>
    </source>
</evidence>
<evidence type="ECO:0000256" key="10">
    <source>
        <dbReference type="ARBA" id="ARBA00022989"/>
    </source>
</evidence>
<reference evidence="25" key="1">
    <citation type="submission" date="2023-06" db="EMBL/GenBank/DDBJ databases">
        <authorList>
            <person name="Delattre M."/>
        </authorList>
    </citation>
    <scope>NUCLEOTIDE SEQUENCE</scope>
    <source>
        <strain evidence="25">AF72</strain>
    </source>
</reference>
<comment type="caution">
    <text evidence="25">The sequence shown here is derived from an EMBL/GenBank/DDBJ whole genome shotgun (WGS) entry which is preliminary data.</text>
</comment>
<evidence type="ECO:0000313" key="26">
    <source>
        <dbReference type="Proteomes" id="UP001177023"/>
    </source>
</evidence>
<comment type="subcellular location">
    <subcellularLocation>
        <location evidence="1">Cell membrane</location>
        <topology evidence="1">Multi-pass membrane protein</topology>
    </subcellularLocation>
    <subcellularLocation>
        <location evidence="17">Peroxisome membrane</location>
    </subcellularLocation>
</comment>
<keyword evidence="13" id="KW-0576">Peroxisome</keyword>
<dbReference type="Gene3D" id="3.40.50.12780">
    <property type="entry name" value="N-terminal domain of ligase-like"/>
    <property type="match status" value="1"/>
</dbReference>
<evidence type="ECO:0000256" key="22">
    <source>
        <dbReference type="SAM" id="Phobius"/>
    </source>
</evidence>
<feature type="domain" description="AMP-dependent synthetase/ligase" evidence="23">
    <location>
        <begin position="85"/>
        <end position="450"/>
    </location>
</feature>
<evidence type="ECO:0000256" key="5">
    <source>
        <dbReference type="ARBA" id="ARBA00022598"/>
    </source>
</evidence>
<dbReference type="PANTHER" id="PTHR43107">
    <property type="entry name" value="LONG-CHAIN FATTY ACID TRANSPORT PROTEIN"/>
    <property type="match status" value="1"/>
</dbReference>
<evidence type="ECO:0000256" key="17">
    <source>
        <dbReference type="ARBA" id="ARBA00046271"/>
    </source>
</evidence>
<evidence type="ECO:0000256" key="21">
    <source>
        <dbReference type="ARBA" id="ARBA00078285"/>
    </source>
</evidence>
<dbReference type="EC" id="6.2.1.3" evidence="14"/>
<dbReference type="EMBL" id="CATQJA010002636">
    <property type="protein sequence ID" value="CAJ0575140.1"/>
    <property type="molecule type" value="Genomic_DNA"/>
</dbReference>
<dbReference type="GO" id="GO:0005789">
    <property type="term" value="C:endoplasmic reticulum membrane"/>
    <property type="evidence" value="ECO:0007669"/>
    <property type="project" value="TreeGrafter"/>
</dbReference>
<keyword evidence="6 22" id="KW-0812">Transmembrane</keyword>
<evidence type="ECO:0000256" key="1">
    <source>
        <dbReference type="ARBA" id="ARBA00004651"/>
    </source>
</evidence>
<dbReference type="AlphaFoldDB" id="A0AA36CVI6"/>
<feature type="domain" description="AMP-binding enzyme C-terminal" evidence="24">
    <location>
        <begin position="524"/>
        <end position="602"/>
    </location>
</feature>
<evidence type="ECO:0000313" key="25">
    <source>
        <dbReference type="EMBL" id="CAJ0575140.1"/>
    </source>
</evidence>
<evidence type="ECO:0000256" key="19">
    <source>
        <dbReference type="ARBA" id="ARBA00060276"/>
    </source>
</evidence>
<evidence type="ECO:0000256" key="15">
    <source>
        <dbReference type="ARBA" id="ARBA00036527"/>
    </source>
</evidence>
<keyword evidence="7" id="KW-0547">Nucleotide-binding</keyword>
<keyword evidence="12 22" id="KW-0472">Membrane</keyword>
<comment type="catalytic activity">
    <reaction evidence="18">
        <text>tetracosanoate + ATP + CoA = tetracosanoyl-CoA + AMP + diphosphate</text>
        <dbReference type="Rhea" id="RHEA:33639"/>
        <dbReference type="ChEBI" id="CHEBI:30616"/>
        <dbReference type="ChEBI" id="CHEBI:31014"/>
        <dbReference type="ChEBI" id="CHEBI:33019"/>
        <dbReference type="ChEBI" id="CHEBI:57287"/>
        <dbReference type="ChEBI" id="CHEBI:65052"/>
        <dbReference type="ChEBI" id="CHEBI:456215"/>
    </reaction>
    <physiologicalReaction direction="left-to-right" evidence="18">
        <dbReference type="Rhea" id="RHEA:33640"/>
    </physiologicalReaction>
</comment>
<dbReference type="Gene3D" id="3.30.300.30">
    <property type="match status" value="1"/>
</dbReference>
<dbReference type="InterPro" id="IPR042099">
    <property type="entry name" value="ANL_N_sf"/>
</dbReference>
<evidence type="ECO:0000256" key="8">
    <source>
        <dbReference type="ARBA" id="ARBA00022832"/>
    </source>
</evidence>
<dbReference type="GO" id="GO:0005324">
    <property type="term" value="F:long-chain fatty acid transmembrane transporter activity"/>
    <property type="evidence" value="ECO:0007669"/>
    <property type="project" value="TreeGrafter"/>
</dbReference>
<keyword evidence="26" id="KW-1185">Reference proteome</keyword>
<keyword evidence="3" id="KW-0813">Transport</keyword>
<keyword evidence="11" id="KW-0445">Lipid transport</keyword>
<evidence type="ECO:0000256" key="9">
    <source>
        <dbReference type="ARBA" id="ARBA00022840"/>
    </source>
</evidence>
<keyword evidence="4" id="KW-1003">Cell membrane</keyword>
<evidence type="ECO:0000256" key="16">
    <source>
        <dbReference type="ARBA" id="ARBA00041297"/>
    </source>
</evidence>